<organism evidence="1 2">
    <name type="scientific">Pluteus cervinus</name>
    <dbReference type="NCBI Taxonomy" id="181527"/>
    <lineage>
        <taxon>Eukaryota</taxon>
        <taxon>Fungi</taxon>
        <taxon>Dikarya</taxon>
        <taxon>Basidiomycota</taxon>
        <taxon>Agaricomycotina</taxon>
        <taxon>Agaricomycetes</taxon>
        <taxon>Agaricomycetidae</taxon>
        <taxon>Agaricales</taxon>
        <taxon>Pluteineae</taxon>
        <taxon>Pluteaceae</taxon>
        <taxon>Pluteus</taxon>
    </lineage>
</organism>
<accession>A0ACD3A2W2</accession>
<proteinExistence type="predicted"/>
<dbReference type="EMBL" id="ML208820">
    <property type="protein sequence ID" value="TFK60168.1"/>
    <property type="molecule type" value="Genomic_DNA"/>
</dbReference>
<keyword evidence="2" id="KW-1185">Reference proteome</keyword>
<dbReference type="Proteomes" id="UP000308600">
    <property type="component" value="Unassembled WGS sequence"/>
</dbReference>
<evidence type="ECO:0000313" key="1">
    <source>
        <dbReference type="EMBL" id="TFK60168.1"/>
    </source>
</evidence>
<gene>
    <name evidence="1" type="ORF">BDN72DRAFT_965825</name>
</gene>
<feature type="non-terminal residue" evidence="1">
    <location>
        <position position="1"/>
    </location>
</feature>
<protein>
    <submittedName>
        <fullName evidence="1">Uncharacterized protein</fullName>
    </submittedName>
</protein>
<sequence>MTTTHRVLTIPELLRNIIFSFKKLSNTYHAALVCRTGSEIALDALWYEVDDLCTLFNLLVPLTDLTADSETTRFARLQDLRKLDLPRFWLTSHMYKVLGQLPCLAHLDFKFDYGEHGNPLDTLTFNPISGSEEMAPHNQLFPSLTEFGQSAPILEMSRFISSWQGSSRLRDLTISSQILELPDTFRSALDIIAVHCPKLTFLGIAGLMTSYRHLPRGASQARITLDTLRPLHGLKHLDSLEISHALPFALTNEDFLILIKEWSHMKYLSFGCDPYPLDIDVVHTAQSPLPTPETTNGLPLTTYPIMGLLHSVKALRKHCPRLEELYLFGIDDFVLEEGKTELADDELTALPFPELKWFSFGTSLITSDTTIVAKVLNRYLAPNASFLNQRIRGGDEDSPYLTYLNLKPLLPLRDELPPGLQTLIDGAEPNPPNLEWAGPSQNIPVDEPVGVRGVLGAEETSEVDRRMKYAEDIVSLARVFSEVRQEERERARRRCISCRDLA</sequence>
<reference evidence="1 2" key="1">
    <citation type="journal article" date="2019" name="Nat. Ecol. Evol.">
        <title>Megaphylogeny resolves global patterns of mushroom evolution.</title>
        <authorList>
            <person name="Varga T."/>
            <person name="Krizsan K."/>
            <person name="Foldi C."/>
            <person name="Dima B."/>
            <person name="Sanchez-Garcia M."/>
            <person name="Sanchez-Ramirez S."/>
            <person name="Szollosi G.J."/>
            <person name="Szarkandi J.G."/>
            <person name="Papp V."/>
            <person name="Albert L."/>
            <person name="Andreopoulos W."/>
            <person name="Angelini C."/>
            <person name="Antonin V."/>
            <person name="Barry K.W."/>
            <person name="Bougher N.L."/>
            <person name="Buchanan P."/>
            <person name="Buyck B."/>
            <person name="Bense V."/>
            <person name="Catcheside P."/>
            <person name="Chovatia M."/>
            <person name="Cooper J."/>
            <person name="Damon W."/>
            <person name="Desjardin D."/>
            <person name="Finy P."/>
            <person name="Geml J."/>
            <person name="Haridas S."/>
            <person name="Hughes K."/>
            <person name="Justo A."/>
            <person name="Karasinski D."/>
            <person name="Kautmanova I."/>
            <person name="Kiss B."/>
            <person name="Kocsube S."/>
            <person name="Kotiranta H."/>
            <person name="LaButti K.M."/>
            <person name="Lechner B.E."/>
            <person name="Liimatainen K."/>
            <person name="Lipzen A."/>
            <person name="Lukacs Z."/>
            <person name="Mihaltcheva S."/>
            <person name="Morgado L.N."/>
            <person name="Niskanen T."/>
            <person name="Noordeloos M.E."/>
            <person name="Ohm R.A."/>
            <person name="Ortiz-Santana B."/>
            <person name="Ovrebo C."/>
            <person name="Racz N."/>
            <person name="Riley R."/>
            <person name="Savchenko A."/>
            <person name="Shiryaev A."/>
            <person name="Soop K."/>
            <person name="Spirin V."/>
            <person name="Szebenyi C."/>
            <person name="Tomsovsky M."/>
            <person name="Tulloss R.E."/>
            <person name="Uehling J."/>
            <person name="Grigoriev I.V."/>
            <person name="Vagvolgyi C."/>
            <person name="Papp T."/>
            <person name="Martin F.M."/>
            <person name="Miettinen O."/>
            <person name="Hibbett D.S."/>
            <person name="Nagy L.G."/>
        </authorList>
    </citation>
    <scope>NUCLEOTIDE SEQUENCE [LARGE SCALE GENOMIC DNA]</scope>
    <source>
        <strain evidence="1 2">NL-1719</strain>
    </source>
</reference>
<name>A0ACD3A2W2_9AGAR</name>
<evidence type="ECO:0000313" key="2">
    <source>
        <dbReference type="Proteomes" id="UP000308600"/>
    </source>
</evidence>